<evidence type="ECO:0000313" key="2">
    <source>
        <dbReference type="Proteomes" id="UP000027215"/>
    </source>
</evidence>
<protein>
    <submittedName>
        <fullName evidence="1">Uncharacterized protein</fullName>
    </submittedName>
</protein>
<dbReference type="Proteomes" id="UP000027215">
    <property type="component" value="Chromosome"/>
</dbReference>
<sequence>MACKTVKQEMCCWDCGLVVFVVFTDMDMVRLELRCISNHQSIQPERDLSYCDDTHRMLHEYT</sequence>
<name>A0A060HDD6_XYLFS</name>
<evidence type="ECO:0000313" key="1">
    <source>
        <dbReference type="EMBL" id="AIC10902.1"/>
    </source>
</evidence>
<dbReference type="KEGG" id="xfs:D934_00355"/>
<reference evidence="1 2" key="1">
    <citation type="submission" date="2013-08" db="EMBL/GenBank/DDBJ databases">
        <authorList>
            <person name="Stouthamer R."/>
            <person name="Nunney L."/>
        </authorList>
    </citation>
    <scope>NUCLEOTIDE SEQUENCE [LARGE SCALE GENOMIC DNA]</scope>
    <source>
        <strain evidence="2">ann-1</strain>
    </source>
</reference>
<accession>A0A060HDD6</accession>
<gene>
    <name evidence="1" type="ORF">D934_00355</name>
</gene>
<dbReference type="EMBL" id="CP006696">
    <property type="protein sequence ID" value="AIC10902.1"/>
    <property type="molecule type" value="Genomic_DNA"/>
</dbReference>
<proteinExistence type="predicted"/>
<dbReference type="PATRIC" id="fig|155920.8.peg.86"/>
<dbReference type="AlphaFoldDB" id="A0A060HDD6"/>
<dbReference type="HOGENOM" id="CLU_2903375_0_0_6"/>
<organism evidence="1 2">
    <name type="scientific">Xylella fastidiosa subsp. sandyi Ann-1</name>
    <dbReference type="NCBI Taxonomy" id="155920"/>
    <lineage>
        <taxon>Bacteria</taxon>
        <taxon>Pseudomonadati</taxon>
        <taxon>Pseudomonadota</taxon>
        <taxon>Gammaproteobacteria</taxon>
        <taxon>Lysobacterales</taxon>
        <taxon>Lysobacteraceae</taxon>
        <taxon>Xylella</taxon>
    </lineage>
</organism>